<protein>
    <submittedName>
        <fullName evidence="2">T9SS sorting signal type C domain-containing protein</fullName>
    </submittedName>
</protein>
<feature type="chain" id="PRO_5040826846" evidence="1">
    <location>
        <begin position="22"/>
        <end position="1283"/>
    </location>
</feature>
<accession>A0A9X1HBB3</accession>
<gene>
    <name evidence="2" type="ORF">K6T82_12515</name>
</gene>
<keyword evidence="3" id="KW-1185">Reference proteome</keyword>
<proteinExistence type="predicted"/>
<evidence type="ECO:0000256" key="1">
    <source>
        <dbReference type="SAM" id="SignalP"/>
    </source>
</evidence>
<dbReference type="InterPro" id="IPR013431">
    <property type="entry name" value="Delta_60_rpt"/>
</dbReference>
<name>A0A9X1HBB3_9FLAO</name>
<dbReference type="Proteomes" id="UP001139366">
    <property type="component" value="Unassembled WGS sequence"/>
</dbReference>
<dbReference type="SUPFAM" id="SSF101898">
    <property type="entry name" value="NHL repeat"/>
    <property type="match status" value="2"/>
</dbReference>
<dbReference type="EMBL" id="JAINUY010000004">
    <property type="protein sequence ID" value="MBZ4035595.1"/>
    <property type="molecule type" value="Genomic_DNA"/>
</dbReference>
<dbReference type="NCBIfam" id="TIGR02608">
    <property type="entry name" value="delta_60_rpt"/>
    <property type="match status" value="9"/>
</dbReference>
<dbReference type="Gene3D" id="2.80.10.50">
    <property type="match status" value="6"/>
</dbReference>
<evidence type="ECO:0000313" key="3">
    <source>
        <dbReference type="Proteomes" id="UP001139366"/>
    </source>
</evidence>
<dbReference type="PANTHER" id="PTHR31778">
    <property type="entry name" value="BUD SITE SELECTION PROTEIN RAX2"/>
    <property type="match status" value="1"/>
</dbReference>
<dbReference type="Pfam" id="PF17164">
    <property type="entry name" value="DUF5122"/>
    <property type="match status" value="11"/>
</dbReference>
<feature type="signal peptide" evidence="1">
    <location>
        <begin position="1"/>
        <end position="21"/>
    </location>
</feature>
<reference evidence="2 3" key="1">
    <citation type="journal article" date="2023" name="Antonie Van Leeuwenhoek">
        <title>Flavobacterium potami sp. nov., a multi-metal resistance genes harbouring bacterium isolated from shallow river silt.</title>
        <authorList>
            <person name="Li S."/>
            <person name="Mao S."/>
            <person name="Mu W."/>
            <person name="Guo B."/>
            <person name="Li C."/>
            <person name="Zhu Q."/>
            <person name="Hou X."/>
            <person name="Zhao Y."/>
            <person name="Wei S."/>
            <person name="Liu H."/>
            <person name="Liu A."/>
        </authorList>
    </citation>
    <scope>NUCLEOTIDE SEQUENCE [LARGE SCALE GENOMIC DNA]</scope>
    <source>
        <strain evidence="2 3">17A</strain>
    </source>
</reference>
<comment type="caution">
    <text evidence="2">The sequence shown here is derived from an EMBL/GenBank/DDBJ whole genome shotgun (WGS) entry which is preliminary data.</text>
</comment>
<dbReference type="NCBIfam" id="NF033708">
    <property type="entry name" value="T9SS_Cterm_ChiA"/>
    <property type="match status" value="1"/>
</dbReference>
<keyword evidence="1" id="KW-0732">Signal</keyword>
<evidence type="ECO:0000313" key="2">
    <source>
        <dbReference type="EMBL" id="MBZ4035595.1"/>
    </source>
</evidence>
<organism evidence="2 3">
    <name type="scientific">Flavobacterium potami</name>
    <dbReference type="NCBI Taxonomy" id="2872310"/>
    <lineage>
        <taxon>Bacteria</taxon>
        <taxon>Pseudomonadati</taxon>
        <taxon>Bacteroidota</taxon>
        <taxon>Flavobacteriia</taxon>
        <taxon>Flavobacteriales</taxon>
        <taxon>Flavobacteriaceae</taxon>
        <taxon>Flavobacterium</taxon>
    </lineage>
</organism>
<dbReference type="PANTHER" id="PTHR31778:SF2">
    <property type="entry name" value="BUD SITE SELECTION PROTEIN RAX2"/>
    <property type="match status" value="1"/>
</dbReference>
<sequence>MKKLPYLLILILFSLQAIVFAQQGKVDNSFNVVDNGENGDGFNSTVRTLLIQRNGNLIVGGDYLSLNGIPVSYLTRLNPDGSIDESFDTGTGFNGKIYSSILQDDGKIIVGGSFTMYNGISAGRIIRLNADGTYDPSFDTKIGATTGIVYDIALQSDGKLIIVGSFTKYNSVTVNRIARLFSNGSLDNSFLTNSGSATNVTHVKILHDQRIILTGNFTGFNGTPANRIIRLNNNGSVDTSFATGNGFNDDVNAIAMQSDGKIVLGGDFTAYNSIDANRIIRLNENGTIDPSFISGTGFGKGGVEVIKINQNDEIMIGGSFTGYYDTTPVTRLVFLNPDGKAKPDFDIGSGPASASILALEFDDEGSWFAGGSFSVFNGQNQGRLVKISNEGEHDIEYLSSGIGFDSSVLNILPLPNKKIIVGGNFKKFNGVAVSKIVCLLENGSIDTSFNEGMSGANNLVKTTVLQTDQKIIVGGNFTKYNDVLNNRIVRILQNGSIDDSFVSGEGFNGQVYTIAVQSDFKIIAAGAFTKYNGSTVNTNRIVRLLPDGTKDSDFNIGSGADNIIESVVLQLDGKILVGGHFKTFNGLPFAGLVRLNSDGTIDSNFNIKAGFDKNVYTIALQTNQKIIVGGSFLTFDGSSQKRILRLNNDGSLDNTFDSGIAFNKGDVRTILIQPDDRILVGGTFSGTYKDVTALRLIRLLPSGSYDNSFSAPLNNTLFSMNFTEDYRLLIGGNFNSVSGISKHRIARLKLCVNTTIWNGISWSNGFPSVGKDVFFNENYPNLTTTSICGCHIEKDKIVTLLENNTLSIEFAYTGFGTLVLENAASLYQNDDEIINTGIINLKRKTNPLLRYDLTYWSSPVDNQKMIDFSPETLLDKFYWYNPVSGWVSDLRGSMIMKPGHGYSIRAPQNFSITERTVFEGIFKGIPNNGKFYVDVEFANRCYLVGNPYPSAMSADAFLKQNLTKIKGAIYFWTHNTPLTSNQYTNDDFATYNLLGGVGTSKASSFGVNNVIPDGTIASGQGFFLKSNEIGSLEFNNAMRISSNNSSFFKPAKDLKTINEIEKYRFWLNLKTQEGNFKQILVGYIDGASNDLDFNYDAESLSSNPMFDFYSFLENKKLVIQGKALPFVESDSIVLGYKTANKGIFKLEKEQQDQFFDQKHIFLVDKTLNRIHNLSEKAYEFESEAGTFNNRFLIIFDDKQLHTNDIEKKPDEIFVSVNNQIIVIESSNENLKEVIVYDVSGKKLYRKDKIEERKLTVQKLFVRQVLFVKVLLENGSIISKKILF</sequence>
<dbReference type="GO" id="GO:1902929">
    <property type="term" value="C:plasma membrane of growing cell tip"/>
    <property type="evidence" value="ECO:0007669"/>
    <property type="project" value="TreeGrafter"/>
</dbReference>
<dbReference type="SUPFAM" id="SSF63829">
    <property type="entry name" value="Calcium-dependent phosphotriesterase"/>
    <property type="match status" value="1"/>
</dbReference>